<dbReference type="Pfam" id="PF08240">
    <property type="entry name" value="ADH_N"/>
    <property type="match status" value="1"/>
</dbReference>
<evidence type="ECO:0000313" key="2">
    <source>
        <dbReference type="EMBL" id="NYD48393.1"/>
    </source>
</evidence>
<feature type="domain" description="Enoyl reductase (ER)" evidence="1">
    <location>
        <begin position="10"/>
        <end position="309"/>
    </location>
</feature>
<dbReference type="SUPFAM" id="SSF51735">
    <property type="entry name" value="NAD(P)-binding Rossmann-fold domains"/>
    <property type="match status" value="1"/>
</dbReference>
<sequence length="314" mass="31997">MKAVRFHEYGDPEVLRYEDVDLPVPGAGQVRVRVAATTFNGVDGNIRAGFMQDPMPLALPHIPGLDVAGTVDALGEGVGGLEIGDRIVGFLPFVDDGAAAEYVLAPAEILAPAPTSIPLADAAALPLVGLTAWQALFDHAELKAGQRILISGAGGAVGGYAVQLAKAAGADVIATGSPRSIEHVKAAGADEVIDHTTTAVTTAVTEPVDVLLNLAPIDPAEFTALAGLVRDGGVVVSTTVWMPAPADEERGVRGIDLFVRSDAGQLSELVARVDRGALTVDVAERVALADLASVHARAAAGTLPGKVVVLPATA</sequence>
<dbReference type="Gene3D" id="3.40.50.720">
    <property type="entry name" value="NAD(P)-binding Rossmann-like Domain"/>
    <property type="match status" value="1"/>
</dbReference>
<dbReference type="InterPro" id="IPR052733">
    <property type="entry name" value="Chloroplast_QOR"/>
</dbReference>
<evidence type="ECO:0000313" key="3">
    <source>
        <dbReference type="Proteomes" id="UP000529783"/>
    </source>
</evidence>
<dbReference type="PANTHER" id="PTHR44013">
    <property type="entry name" value="ZINC-TYPE ALCOHOL DEHYDROGENASE-LIKE PROTEIN C16A3.02C"/>
    <property type="match status" value="1"/>
</dbReference>
<dbReference type="InterPro" id="IPR020843">
    <property type="entry name" value="ER"/>
</dbReference>
<dbReference type="AlphaFoldDB" id="A0A7Y9EIJ3"/>
<name>A0A7Y9EIJ3_9ACTN</name>
<dbReference type="RefSeq" id="WP_179845318.1">
    <property type="nucleotide sequence ID" value="NZ_JACCBA010000001.1"/>
</dbReference>
<dbReference type="SUPFAM" id="SSF50129">
    <property type="entry name" value="GroES-like"/>
    <property type="match status" value="1"/>
</dbReference>
<dbReference type="Pfam" id="PF13602">
    <property type="entry name" value="ADH_zinc_N_2"/>
    <property type="match status" value="1"/>
</dbReference>
<dbReference type="PANTHER" id="PTHR44013:SF1">
    <property type="entry name" value="ZINC-TYPE ALCOHOL DEHYDROGENASE-LIKE PROTEIN C16A3.02C"/>
    <property type="match status" value="1"/>
</dbReference>
<dbReference type="CDD" id="cd05289">
    <property type="entry name" value="MDR_like_2"/>
    <property type="match status" value="1"/>
</dbReference>
<protein>
    <submittedName>
        <fullName evidence="2">NADPH:quinone reductase-like Zn-dependent oxidoreductase</fullName>
    </submittedName>
</protein>
<reference evidence="2 3" key="1">
    <citation type="submission" date="2020-07" db="EMBL/GenBank/DDBJ databases">
        <title>Sequencing the genomes of 1000 actinobacteria strains.</title>
        <authorList>
            <person name="Klenk H.-P."/>
        </authorList>
    </citation>
    <scope>NUCLEOTIDE SEQUENCE [LARGE SCALE GENOMIC DNA]</scope>
    <source>
        <strain evidence="2 3">DSM 40398</strain>
    </source>
</reference>
<dbReference type="Gene3D" id="3.90.180.10">
    <property type="entry name" value="Medium-chain alcohol dehydrogenases, catalytic domain"/>
    <property type="match status" value="1"/>
</dbReference>
<dbReference type="InterPro" id="IPR036291">
    <property type="entry name" value="NAD(P)-bd_dom_sf"/>
</dbReference>
<accession>A0A7Y9EIJ3</accession>
<dbReference type="InterPro" id="IPR011032">
    <property type="entry name" value="GroES-like_sf"/>
</dbReference>
<gene>
    <name evidence="2" type="ORF">BJY14_004376</name>
</gene>
<comment type="caution">
    <text evidence="2">The sequence shown here is derived from an EMBL/GenBank/DDBJ whole genome shotgun (WGS) entry which is preliminary data.</text>
</comment>
<dbReference type="GO" id="GO:0016491">
    <property type="term" value="F:oxidoreductase activity"/>
    <property type="evidence" value="ECO:0007669"/>
    <property type="project" value="InterPro"/>
</dbReference>
<evidence type="ECO:0000259" key="1">
    <source>
        <dbReference type="SMART" id="SM00829"/>
    </source>
</evidence>
<dbReference type="EMBL" id="JACCBA010000001">
    <property type="protein sequence ID" value="NYD48393.1"/>
    <property type="molecule type" value="Genomic_DNA"/>
</dbReference>
<dbReference type="Proteomes" id="UP000529783">
    <property type="component" value="Unassembled WGS sequence"/>
</dbReference>
<keyword evidence="3" id="KW-1185">Reference proteome</keyword>
<dbReference type="InterPro" id="IPR013154">
    <property type="entry name" value="ADH-like_N"/>
</dbReference>
<proteinExistence type="predicted"/>
<dbReference type="SMART" id="SM00829">
    <property type="entry name" value="PKS_ER"/>
    <property type="match status" value="1"/>
</dbReference>
<organism evidence="2 3">
    <name type="scientific">Actinomadura luteofluorescens</name>
    <dbReference type="NCBI Taxonomy" id="46163"/>
    <lineage>
        <taxon>Bacteria</taxon>
        <taxon>Bacillati</taxon>
        <taxon>Actinomycetota</taxon>
        <taxon>Actinomycetes</taxon>
        <taxon>Streptosporangiales</taxon>
        <taxon>Thermomonosporaceae</taxon>
        <taxon>Actinomadura</taxon>
    </lineage>
</organism>